<accession>A0A1J4NZ75</accession>
<dbReference type="PANTHER" id="PTHR42718:SF39">
    <property type="entry name" value="ACTINORHODIN TRANSPORTER-RELATED"/>
    <property type="match status" value="1"/>
</dbReference>
<dbReference type="GO" id="GO:0022857">
    <property type="term" value="F:transmembrane transporter activity"/>
    <property type="evidence" value="ECO:0007669"/>
    <property type="project" value="InterPro"/>
</dbReference>
<keyword evidence="3 7" id="KW-1133">Transmembrane helix</keyword>
<feature type="transmembrane region" description="Helical" evidence="7">
    <location>
        <begin position="248"/>
        <end position="267"/>
    </location>
</feature>
<dbReference type="GO" id="GO:0005886">
    <property type="term" value="C:plasma membrane"/>
    <property type="evidence" value="ECO:0007669"/>
    <property type="project" value="UniProtKB-SubCell"/>
</dbReference>
<feature type="transmembrane region" description="Helical" evidence="7">
    <location>
        <begin position="67"/>
        <end position="85"/>
    </location>
</feature>
<evidence type="ECO:0000256" key="5">
    <source>
        <dbReference type="ARBA" id="ARBA00023251"/>
    </source>
</evidence>
<dbReference type="STRING" id="1428628.WN71_011930"/>
<evidence type="ECO:0000313" key="9">
    <source>
        <dbReference type="EMBL" id="OIJ67632.1"/>
    </source>
</evidence>
<dbReference type="Proteomes" id="UP000034196">
    <property type="component" value="Unassembled WGS sequence"/>
</dbReference>
<evidence type="ECO:0000313" key="10">
    <source>
        <dbReference type="Proteomes" id="UP000034196"/>
    </source>
</evidence>
<protein>
    <submittedName>
        <fullName evidence="9">MFS transporter</fullName>
    </submittedName>
</protein>
<dbReference type="SUPFAM" id="SSF103473">
    <property type="entry name" value="MFS general substrate transporter"/>
    <property type="match status" value="2"/>
</dbReference>
<evidence type="ECO:0000256" key="1">
    <source>
        <dbReference type="ARBA" id="ARBA00004651"/>
    </source>
</evidence>
<dbReference type="Pfam" id="PF07690">
    <property type="entry name" value="MFS_1"/>
    <property type="match status" value="1"/>
</dbReference>
<evidence type="ECO:0000256" key="3">
    <source>
        <dbReference type="ARBA" id="ARBA00022989"/>
    </source>
</evidence>
<feature type="transmembrane region" description="Helical" evidence="7">
    <location>
        <begin position="354"/>
        <end position="373"/>
    </location>
</feature>
<feature type="region of interest" description="Disordered" evidence="6">
    <location>
        <begin position="1"/>
        <end position="21"/>
    </location>
</feature>
<feature type="transmembrane region" description="Helical" evidence="7">
    <location>
        <begin position="328"/>
        <end position="347"/>
    </location>
</feature>
<feature type="domain" description="Major facilitator superfamily (MFS) profile" evidence="8">
    <location>
        <begin position="31"/>
        <end position="484"/>
    </location>
</feature>
<keyword evidence="2 7" id="KW-0812">Transmembrane</keyword>
<sequence>MFVSTTQRTPPAPATDPATDSARPTRAAWLLLAVVVTADVMDLIDSSVANLAGPAIHADLGGSTATVQWVLSAYTAAFALGLVTSGRLGDLLGRRRLFLLGMTGFTLASLACGLAPGVVFLIVARTLQGLCGSVMIPQGLALVKVVFPPRHLRRALMPVGPLMGLTMVAGPVLAGWLLHLDLFGSAWRSIFLINVPLGVAAGLLALRVLPHNGGEDPTARLDLTGVGLLTAASALLVVPLIQGRDLGWPIWTYGMMAAALVLLALFVRSERRSDHPVITPTLLRKRSFVVGLLVVAGFYASLSAFVLVVNLLLQQGLHWTPLHTGLTLLPWALGTAVAVLLAGATLAEKLGRTSLHLGLGIAVAGLLALWWSVGHWGADLTAWKLAPALLVTGFGSGLVFVPLVDFILGDATPEEVGTGAGTLNAVQQFAGAIGVAALGTVFYSRAGHLTPASGVAAAELVLALAAGLNLLTLLLVGLLPRHAQQAHG</sequence>
<evidence type="ECO:0000256" key="2">
    <source>
        <dbReference type="ARBA" id="ARBA00022692"/>
    </source>
</evidence>
<evidence type="ECO:0000256" key="6">
    <source>
        <dbReference type="SAM" id="MobiDB-lite"/>
    </source>
</evidence>
<keyword evidence="4 7" id="KW-0472">Membrane</keyword>
<reference evidence="9" key="1">
    <citation type="submission" date="2016-10" db="EMBL/GenBank/DDBJ databases">
        <title>Genome sequence of Streptomyces mangrovisoli MUSC 149.</title>
        <authorList>
            <person name="Lee L.-H."/>
            <person name="Ser H.-L."/>
        </authorList>
    </citation>
    <scope>NUCLEOTIDE SEQUENCE [LARGE SCALE GENOMIC DNA]</scope>
    <source>
        <strain evidence="9">MUSC 149</strain>
    </source>
</reference>
<keyword evidence="10" id="KW-1185">Reference proteome</keyword>
<feature type="transmembrane region" description="Helical" evidence="7">
    <location>
        <begin position="127"/>
        <end position="147"/>
    </location>
</feature>
<evidence type="ECO:0000256" key="7">
    <source>
        <dbReference type="SAM" id="Phobius"/>
    </source>
</evidence>
<feature type="transmembrane region" description="Helical" evidence="7">
    <location>
        <begin position="97"/>
        <end position="121"/>
    </location>
</feature>
<feature type="transmembrane region" description="Helical" evidence="7">
    <location>
        <begin position="159"/>
        <end position="178"/>
    </location>
</feature>
<feature type="transmembrane region" description="Helical" evidence="7">
    <location>
        <begin position="288"/>
        <end position="313"/>
    </location>
</feature>
<evidence type="ECO:0000256" key="4">
    <source>
        <dbReference type="ARBA" id="ARBA00023136"/>
    </source>
</evidence>
<proteinExistence type="predicted"/>
<feature type="transmembrane region" description="Helical" evidence="7">
    <location>
        <begin position="455"/>
        <end position="479"/>
    </location>
</feature>
<dbReference type="Gene3D" id="1.20.1250.20">
    <property type="entry name" value="MFS general substrate transporter like domains"/>
    <property type="match status" value="1"/>
</dbReference>
<gene>
    <name evidence="9" type="ORF">WN71_011930</name>
</gene>
<organism evidence="9 10">
    <name type="scientific">Streptomyces mangrovisoli</name>
    <dbReference type="NCBI Taxonomy" id="1428628"/>
    <lineage>
        <taxon>Bacteria</taxon>
        <taxon>Bacillati</taxon>
        <taxon>Actinomycetota</taxon>
        <taxon>Actinomycetes</taxon>
        <taxon>Kitasatosporales</taxon>
        <taxon>Streptomycetaceae</taxon>
        <taxon>Streptomyces</taxon>
    </lineage>
</organism>
<feature type="transmembrane region" description="Helical" evidence="7">
    <location>
        <begin position="221"/>
        <end position="242"/>
    </location>
</feature>
<feature type="transmembrane region" description="Helical" evidence="7">
    <location>
        <begin position="190"/>
        <end position="209"/>
    </location>
</feature>
<dbReference type="GO" id="GO:0046677">
    <property type="term" value="P:response to antibiotic"/>
    <property type="evidence" value="ECO:0007669"/>
    <property type="project" value="UniProtKB-KW"/>
</dbReference>
<name>A0A1J4NZ75_9ACTN</name>
<dbReference type="InterPro" id="IPR020846">
    <property type="entry name" value="MFS_dom"/>
</dbReference>
<dbReference type="Gene3D" id="1.20.1720.10">
    <property type="entry name" value="Multidrug resistance protein D"/>
    <property type="match status" value="1"/>
</dbReference>
<feature type="transmembrane region" description="Helical" evidence="7">
    <location>
        <begin position="385"/>
        <end position="408"/>
    </location>
</feature>
<dbReference type="InterPro" id="IPR036259">
    <property type="entry name" value="MFS_trans_sf"/>
</dbReference>
<evidence type="ECO:0000259" key="8">
    <source>
        <dbReference type="PROSITE" id="PS50850"/>
    </source>
</evidence>
<comment type="subcellular location">
    <subcellularLocation>
        <location evidence="1">Cell membrane</location>
        <topology evidence="1">Multi-pass membrane protein</topology>
    </subcellularLocation>
</comment>
<dbReference type="PANTHER" id="PTHR42718">
    <property type="entry name" value="MAJOR FACILITATOR SUPERFAMILY MULTIDRUG TRANSPORTER MFSC"/>
    <property type="match status" value="1"/>
</dbReference>
<dbReference type="AlphaFoldDB" id="A0A1J4NZ75"/>
<dbReference type="PROSITE" id="PS50850">
    <property type="entry name" value="MFS"/>
    <property type="match status" value="1"/>
</dbReference>
<dbReference type="InterPro" id="IPR011701">
    <property type="entry name" value="MFS"/>
</dbReference>
<keyword evidence="5" id="KW-0046">Antibiotic resistance</keyword>
<dbReference type="CDD" id="cd17321">
    <property type="entry name" value="MFS_MMR_MDR_like"/>
    <property type="match status" value="1"/>
</dbReference>
<comment type="caution">
    <text evidence="9">The sequence shown here is derived from an EMBL/GenBank/DDBJ whole genome shotgun (WGS) entry which is preliminary data.</text>
</comment>
<feature type="transmembrane region" description="Helical" evidence="7">
    <location>
        <begin position="420"/>
        <end position="443"/>
    </location>
</feature>
<dbReference type="EMBL" id="LAVA02000024">
    <property type="protein sequence ID" value="OIJ67632.1"/>
    <property type="molecule type" value="Genomic_DNA"/>
</dbReference>